<comment type="caution">
    <text evidence="1">The sequence shown here is derived from an EMBL/GenBank/DDBJ whole genome shotgun (WGS) entry which is preliminary data.</text>
</comment>
<sequence length="161" mass="16871">MLGARFDFDLHNERRLAEHLGSSPADTLARFRHVVNSSTAPFGPVQAWLGEVVVHAQDIRRPLGIEHTVPMEAATSVAVFYAGRDFAVNSKSTAAGLRLVANDGPFASGNGPLVSGSTLALAMAMAGRGAYCDELNGPGTETLRTRCGPAAPDDNQKGPGE</sequence>
<gene>
    <name evidence="1" type="ORF">GCM10025778_20090</name>
</gene>
<keyword evidence="2" id="KW-1185">Reference proteome</keyword>
<organism evidence="1 2">
    <name type="scientific">Paeniglutamicibacter antarcticus</name>
    <dbReference type="NCBI Taxonomy" id="494023"/>
    <lineage>
        <taxon>Bacteria</taxon>
        <taxon>Bacillati</taxon>
        <taxon>Actinomycetota</taxon>
        <taxon>Actinomycetes</taxon>
        <taxon>Micrococcales</taxon>
        <taxon>Micrococcaceae</taxon>
        <taxon>Paeniglutamicibacter</taxon>
    </lineage>
</organism>
<accession>A0ABP9TMX4</accession>
<name>A0ABP9TMX4_9MICC</name>
<reference evidence="2" key="1">
    <citation type="journal article" date="2019" name="Int. J. Syst. Evol. Microbiol.">
        <title>The Global Catalogue of Microorganisms (GCM) 10K type strain sequencing project: providing services to taxonomists for standard genome sequencing and annotation.</title>
        <authorList>
            <consortium name="The Broad Institute Genomics Platform"/>
            <consortium name="The Broad Institute Genome Sequencing Center for Infectious Disease"/>
            <person name="Wu L."/>
            <person name="Ma J."/>
        </authorList>
    </citation>
    <scope>NUCLEOTIDE SEQUENCE [LARGE SCALE GENOMIC DNA]</scope>
    <source>
        <strain evidence="2">JCM 18952</strain>
    </source>
</reference>
<protein>
    <submittedName>
        <fullName evidence="1">Uncharacterized protein</fullName>
    </submittedName>
</protein>
<dbReference type="EMBL" id="BAABLK010000028">
    <property type="protein sequence ID" value="GAA5227476.1"/>
    <property type="molecule type" value="Genomic_DNA"/>
</dbReference>
<proteinExistence type="predicted"/>
<dbReference type="NCBIfam" id="TIGR03083">
    <property type="entry name" value="maleylpyruvate isomerase family mycothiol-dependent enzyme"/>
    <property type="match status" value="1"/>
</dbReference>
<evidence type="ECO:0000313" key="2">
    <source>
        <dbReference type="Proteomes" id="UP001501257"/>
    </source>
</evidence>
<evidence type="ECO:0000313" key="1">
    <source>
        <dbReference type="EMBL" id="GAA5227476.1"/>
    </source>
</evidence>
<dbReference type="InterPro" id="IPR017517">
    <property type="entry name" value="Maleyloyr_isom"/>
</dbReference>
<dbReference type="Proteomes" id="UP001501257">
    <property type="component" value="Unassembled WGS sequence"/>
</dbReference>